<evidence type="ECO:0000313" key="8">
    <source>
        <dbReference type="Proteomes" id="UP000516314"/>
    </source>
</evidence>
<dbReference type="InterPro" id="IPR036855">
    <property type="entry name" value="Znf_CCCH_sf"/>
</dbReference>
<dbReference type="InterPro" id="IPR000571">
    <property type="entry name" value="Znf_CCCH"/>
</dbReference>
<gene>
    <name evidence="7" type="ORF">AT9943_LOCUS2471</name>
</gene>
<keyword evidence="1 4" id="KW-0479">Metal-binding</keyword>
<feature type="compositionally biased region" description="Polar residues" evidence="5">
    <location>
        <begin position="137"/>
        <end position="148"/>
    </location>
</feature>
<feature type="region of interest" description="Disordered" evidence="5">
    <location>
        <begin position="1"/>
        <end position="60"/>
    </location>
</feature>
<evidence type="ECO:0000313" key="7">
    <source>
        <dbReference type="EMBL" id="CAD5314004.1"/>
    </source>
</evidence>
<dbReference type="InterPro" id="IPR038790">
    <property type="entry name" value="Med9_plant"/>
</dbReference>
<feature type="compositionally biased region" description="Basic and acidic residues" evidence="5">
    <location>
        <begin position="10"/>
        <end position="29"/>
    </location>
</feature>
<protein>
    <submittedName>
        <fullName evidence="7">(thale cress) hypothetical protein</fullName>
    </submittedName>
</protein>
<evidence type="ECO:0000256" key="5">
    <source>
        <dbReference type="SAM" id="MobiDB-lite"/>
    </source>
</evidence>
<organism evidence="7 8">
    <name type="scientific">Arabidopsis thaliana</name>
    <name type="common">Mouse-ear cress</name>
    <dbReference type="NCBI Taxonomy" id="3702"/>
    <lineage>
        <taxon>Eukaryota</taxon>
        <taxon>Viridiplantae</taxon>
        <taxon>Streptophyta</taxon>
        <taxon>Embryophyta</taxon>
        <taxon>Tracheophyta</taxon>
        <taxon>Spermatophyta</taxon>
        <taxon>Magnoliopsida</taxon>
        <taxon>eudicotyledons</taxon>
        <taxon>Gunneridae</taxon>
        <taxon>Pentapetalae</taxon>
        <taxon>rosids</taxon>
        <taxon>malvids</taxon>
        <taxon>Brassicales</taxon>
        <taxon>Brassicaceae</taxon>
        <taxon>Camelineae</taxon>
        <taxon>Arabidopsis</taxon>
    </lineage>
</organism>
<dbReference type="Pfam" id="PF00642">
    <property type="entry name" value="zf-CCCH"/>
    <property type="match status" value="1"/>
</dbReference>
<dbReference type="SMART" id="SM00356">
    <property type="entry name" value="ZnF_C3H1"/>
    <property type="match status" value="1"/>
</dbReference>
<feature type="zinc finger region" description="C3H1-type" evidence="4">
    <location>
        <begin position="55"/>
        <end position="83"/>
    </location>
</feature>
<feature type="region of interest" description="Disordered" evidence="5">
    <location>
        <begin position="103"/>
        <end position="167"/>
    </location>
</feature>
<feature type="compositionally biased region" description="Basic and acidic residues" evidence="5">
    <location>
        <begin position="108"/>
        <end position="136"/>
    </location>
</feature>
<feature type="compositionally biased region" description="Low complexity" evidence="5">
    <location>
        <begin position="149"/>
        <end position="167"/>
    </location>
</feature>
<dbReference type="SUPFAM" id="SSF90229">
    <property type="entry name" value="CCCH zinc finger"/>
    <property type="match status" value="1"/>
</dbReference>
<dbReference type="PANTHER" id="PTHR37188">
    <property type="entry name" value="MEDIATOR OF RNA POLYMERASE II TRANSCRIPTION SUBUNIT-RELATED"/>
    <property type="match status" value="1"/>
</dbReference>
<evidence type="ECO:0000256" key="1">
    <source>
        <dbReference type="ARBA" id="ARBA00022723"/>
    </source>
</evidence>
<dbReference type="Proteomes" id="UP000516314">
    <property type="component" value="Chromosome 1"/>
</dbReference>
<accession>A0A7G2DXC1</accession>
<evidence type="ECO:0000256" key="4">
    <source>
        <dbReference type="PROSITE-ProRule" id="PRU00723"/>
    </source>
</evidence>
<keyword evidence="3 4" id="KW-0862">Zinc</keyword>
<dbReference type="GO" id="GO:0016592">
    <property type="term" value="C:mediator complex"/>
    <property type="evidence" value="ECO:0007669"/>
    <property type="project" value="InterPro"/>
</dbReference>
<dbReference type="GO" id="GO:0008270">
    <property type="term" value="F:zinc ion binding"/>
    <property type="evidence" value="ECO:0007669"/>
    <property type="project" value="UniProtKB-KW"/>
</dbReference>
<name>A0A7G2DXC1_ARATH</name>
<dbReference type="Gene3D" id="2.30.30.1190">
    <property type="match status" value="1"/>
</dbReference>
<reference evidence="7 8" key="1">
    <citation type="submission" date="2020-09" db="EMBL/GenBank/DDBJ databases">
        <authorList>
            <person name="Ashkenazy H."/>
        </authorList>
    </citation>
    <scope>NUCLEOTIDE SEQUENCE [LARGE SCALE GENOMIC DNA]</scope>
    <source>
        <strain evidence="8">cv. Cdm-0</strain>
    </source>
</reference>
<evidence type="ECO:0000256" key="3">
    <source>
        <dbReference type="ARBA" id="ARBA00022833"/>
    </source>
</evidence>
<dbReference type="EMBL" id="LR881466">
    <property type="protein sequence ID" value="CAD5314004.1"/>
    <property type="molecule type" value="Genomic_DNA"/>
</dbReference>
<dbReference type="AlphaFoldDB" id="A0A7G2DXC1"/>
<dbReference type="PANTHER" id="PTHR37188:SF1">
    <property type="entry name" value="MEDIATOR OF RNA POLYMERASE II TRANSCRIPTION SUBUNIT-RELATED"/>
    <property type="match status" value="1"/>
</dbReference>
<evidence type="ECO:0000259" key="6">
    <source>
        <dbReference type="PROSITE" id="PS50103"/>
    </source>
</evidence>
<proteinExistence type="predicted"/>
<keyword evidence="2 4" id="KW-0863">Zinc-finger</keyword>
<dbReference type="PROSITE" id="PS50103">
    <property type="entry name" value="ZF_C3H1"/>
    <property type="match status" value="1"/>
</dbReference>
<feature type="domain" description="C3H1-type" evidence="6">
    <location>
        <begin position="55"/>
        <end position="83"/>
    </location>
</feature>
<sequence>MTDAGDNQQEAERRSDETESRSIKEPKEKEDEDENPQDQIQSKERMRQSSPYPVRPGKKDCQFYLKNGLCRYRSSCRFNHPTQLPKELLDRVRVPICKAKTSLDSVEPDSRKRLEGLENKREQENPQEPERQRTEAQDNLQFHQQQEMQSPQSHTTQQQQSVQTPRQHQLLASHFNLYPLVENLTDVIEAGTRDQNSDALYVDGQKQNLEESEQLLQQRMELIEEYKKSVEEIVKKEP</sequence>
<evidence type="ECO:0000256" key="2">
    <source>
        <dbReference type="ARBA" id="ARBA00022771"/>
    </source>
</evidence>